<dbReference type="InterPro" id="IPR029045">
    <property type="entry name" value="ClpP/crotonase-like_dom_sf"/>
</dbReference>
<reference evidence="1 2" key="1">
    <citation type="journal article" date="2018" name="Genome Announc.">
        <title>Draft Genome Sequence of "Candidatus Phycosocius bacilliformis," an Alphaproteobacterial Ectosymbiont of the Hydrocarbon-Producing Green Alga Botryococcus braunii.</title>
        <authorList>
            <person name="Tanabe Y."/>
            <person name="Yamaguchi H."/>
            <person name="Watanabe M.M."/>
        </authorList>
    </citation>
    <scope>NUCLEOTIDE SEQUENCE [LARGE SCALE GENOMIC DNA]</scope>
    <source>
        <strain evidence="1 2">BOTRYCO-2</strain>
    </source>
</reference>
<dbReference type="AlphaFoldDB" id="A0A2P2E7Z1"/>
<comment type="caution">
    <text evidence="1">The sequence shown here is derived from an EMBL/GenBank/DDBJ whole genome shotgun (WGS) entry which is preliminary data.</text>
</comment>
<gene>
    <name evidence="1" type="ORF">PbB2_00841</name>
</gene>
<dbReference type="Gene3D" id="3.90.226.10">
    <property type="entry name" value="2-enoyl-CoA Hydratase, Chain A, domain 1"/>
    <property type="match status" value="1"/>
</dbReference>
<evidence type="ECO:0000313" key="1">
    <source>
        <dbReference type="EMBL" id="GBF57180.1"/>
    </source>
</evidence>
<dbReference type="SUPFAM" id="SSF52096">
    <property type="entry name" value="ClpP/crotonase"/>
    <property type="match status" value="1"/>
</dbReference>
<dbReference type="EMBL" id="BFBR01000002">
    <property type="protein sequence ID" value="GBF57180.1"/>
    <property type="molecule type" value="Genomic_DNA"/>
</dbReference>
<protein>
    <recommendedName>
        <fullName evidence="3">ATP-dependent Clp protease proteolytic subunit</fullName>
    </recommendedName>
</protein>
<evidence type="ECO:0000313" key="2">
    <source>
        <dbReference type="Proteomes" id="UP000245086"/>
    </source>
</evidence>
<dbReference type="Proteomes" id="UP000245086">
    <property type="component" value="Unassembled WGS sequence"/>
</dbReference>
<organism evidence="1 2">
    <name type="scientific">Candidatus Phycosocius bacilliformis</name>
    <dbReference type="NCBI Taxonomy" id="1445552"/>
    <lineage>
        <taxon>Bacteria</taxon>
        <taxon>Pseudomonadati</taxon>
        <taxon>Pseudomonadota</taxon>
        <taxon>Alphaproteobacteria</taxon>
        <taxon>Caulobacterales</taxon>
        <taxon>Caulobacterales incertae sedis</taxon>
        <taxon>Candidatus Phycosocius</taxon>
    </lineage>
</organism>
<keyword evidence="2" id="KW-1185">Reference proteome</keyword>
<accession>A0A2P2E7Z1</accession>
<name>A0A2P2E7Z1_9PROT</name>
<proteinExistence type="predicted"/>
<sequence>MLLGGCASSSVFTLGTDRPAEELRCEQRSDQVFLISGKIDEMMAACVRTTFQSTTQKLILNSEGGSVSAALDIAEIFEGKHLDMVVEGQCNSSCANYLLPLAGGITFSPGSIALLHGSIDPWTVEKFKRGRNAFLTLQAKAGRSEDRAIEAFDELITDTEALRVRQAEFARRNAIPPGWLLYRDAGSGRVIGLSDLPRFGRAYLVEEQMLRSCLSAMVTPYQEDLRRNILSFPRRLRLSWTGVTPSGKARCTPEPGTGL</sequence>
<evidence type="ECO:0008006" key="3">
    <source>
        <dbReference type="Google" id="ProtNLM"/>
    </source>
</evidence>